<organism evidence="1 2">
    <name type="scientific">Phascolomyces articulosus</name>
    <dbReference type="NCBI Taxonomy" id="60185"/>
    <lineage>
        <taxon>Eukaryota</taxon>
        <taxon>Fungi</taxon>
        <taxon>Fungi incertae sedis</taxon>
        <taxon>Mucoromycota</taxon>
        <taxon>Mucoromycotina</taxon>
        <taxon>Mucoromycetes</taxon>
        <taxon>Mucorales</taxon>
        <taxon>Lichtheimiaceae</taxon>
        <taxon>Phascolomyces</taxon>
    </lineage>
</organism>
<reference evidence="1" key="2">
    <citation type="submission" date="2023-02" db="EMBL/GenBank/DDBJ databases">
        <authorList>
            <consortium name="DOE Joint Genome Institute"/>
            <person name="Mondo S.J."/>
            <person name="Chang Y."/>
            <person name="Wang Y."/>
            <person name="Ahrendt S."/>
            <person name="Andreopoulos W."/>
            <person name="Barry K."/>
            <person name="Beard J."/>
            <person name="Benny G.L."/>
            <person name="Blankenship S."/>
            <person name="Bonito G."/>
            <person name="Cuomo C."/>
            <person name="Desiro A."/>
            <person name="Gervers K.A."/>
            <person name="Hundley H."/>
            <person name="Kuo A."/>
            <person name="LaButti K."/>
            <person name="Lang B.F."/>
            <person name="Lipzen A."/>
            <person name="O'Donnell K."/>
            <person name="Pangilinan J."/>
            <person name="Reynolds N."/>
            <person name="Sandor L."/>
            <person name="Smith M.W."/>
            <person name="Tsang A."/>
            <person name="Grigoriev I.V."/>
            <person name="Stajich J.E."/>
            <person name="Spatafora J.W."/>
        </authorList>
    </citation>
    <scope>NUCLEOTIDE SEQUENCE</scope>
    <source>
        <strain evidence="1">RSA 2281</strain>
    </source>
</reference>
<keyword evidence="2" id="KW-1185">Reference proteome</keyword>
<dbReference type="Proteomes" id="UP001209540">
    <property type="component" value="Unassembled WGS sequence"/>
</dbReference>
<name>A0AAD5P7M0_9FUNG</name>
<evidence type="ECO:0000313" key="2">
    <source>
        <dbReference type="Proteomes" id="UP001209540"/>
    </source>
</evidence>
<sequence length="112" mass="12309">VDVHNLLSDIASDPPIFGFSDATHAYLDACQGACQEDIDEFVWWDRTHLTGGAHRAIANSILLAGSYAQSTSVDISLTNVQKLLEEPKSHYRSPVYIPPPNTGLIDQIVQEM</sequence>
<dbReference type="Gene3D" id="3.40.50.1110">
    <property type="entry name" value="SGNH hydrolase"/>
    <property type="match status" value="1"/>
</dbReference>
<reference evidence="1" key="1">
    <citation type="journal article" date="2022" name="IScience">
        <title>Evolution of zygomycete secretomes and the origins of terrestrial fungal ecologies.</title>
        <authorList>
            <person name="Chang Y."/>
            <person name="Wang Y."/>
            <person name="Mondo S."/>
            <person name="Ahrendt S."/>
            <person name="Andreopoulos W."/>
            <person name="Barry K."/>
            <person name="Beard J."/>
            <person name="Benny G.L."/>
            <person name="Blankenship S."/>
            <person name="Bonito G."/>
            <person name="Cuomo C."/>
            <person name="Desiro A."/>
            <person name="Gervers K.A."/>
            <person name="Hundley H."/>
            <person name="Kuo A."/>
            <person name="LaButti K."/>
            <person name="Lang B.F."/>
            <person name="Lipzen A."/>
            <person name="O'Donnell K."/>
            <person name="Pangilinan J."/>
            <person name="Reynolds N."/>
            <person name="Sandor L."/>
            <person name="Smith M.E."/>
            <person name="Tsang A."/>
            <person name="Grigoriev I.V."/>
            <person name="Stajich J.E."/>
            <person name="Spatafora J.W."/>
        </authorList>
    </citation>
    <scope>NUCLEOTIDE SEQUENCE</scope>
    <source>
        <strain evidence="1">RSA 2281</strain>
    </source>
</reference>
<proteinExistence type="predicted"/>
<dbReference type="AlphaFoldDB" id="A0AAD5P7M0"/>
<comment type="caution">
    <text evidence="1">The sequence shown here is derived from an EMBL/GenBank/DDBJ whole genome shotgun (WGS) entry which is preliminary data.</text>
</comment>
<protein>
    <submittedName>
        <fullName evidence="1">Uncharacterized protein</fullName>
    </submittedName>
</protein>
<accession>A0AAD5P7M0</accession>
<dbReference type="EMBL" id="JAIXMP010000059">
    <property type="protein sequence ID" value="KAI9244480.1"/>
    <property type="molecule type" value="Genomic_DNA"/>
</dbReference>
<gene>
    <name evidence="1" type="ORF">BDA99DRAFT_416245</name>
</gene>
<evidence type="ECO:0000313" key="1">
    <source>
        <dbReference type="EMBL" id="KAI9244480.1"/>
    </source>
</evidence>
<feature type="non-terminal residue" evidence="1">
    <location>
        <position position="1"/>
    </location>
</feature>
<dbReference type="InterPro" id="IPR036514">
    <property type="entry name" value="SGNH_hydro_sf"/>
</dbReference>
<feature type="non-terminal residue" evidence="1">
    <location>
        <position position="112"/>
    </location>
</feature>